<dbReference type="PANTHER" id="PTHR43401">
    <property type="entry name" value="L-THREONINE 3-DEHYDROGENASE"/>
    <property type="match status" value="1"/>
</dbReference>
<dbReference type="SUPFAM" id="SSF50129">
    <property type="entry name" value="GroES-like"/>
    <property type="match status" value="1"/>
</dbReference>
<keyword evidence="4" id="KW-0862">Zinc</keyword>
<evidence type="ECO:0008006" key="10">
    <source>
        <dbReference type="Google" id="ProtNLM"/>
    </source>
</evidence>
<dbReference type="Gene3D" id="3.90.180.10">
    <property type="entry name" value="Medium-chain alcohol dehydrogenases, catalytic domain"/>
    <property type="match status" value="1"/>
</dbReference>
<evidence type="ECO:0000256" key="5">
    <source>
        <dbReference type="ARBA" id="ARBA00023002"/>
    </source>
</evidence>
<dbReference type="InterPro" id="IPR002328">
    <property type="entry name" value="ADH_Zn_CS"/>
</dbReference>
<dbReference type="Pfam" id="PF08240">
    <property type="entry name" value="ADH_N"/>
    <property type="match status" value="1"/>
</dbReference>
<dbReference type="InterPro" id="IPR036291">
    <property type="entry name" value="NAD(P)-bd_dom_sf"/>
</dbReference>
<evidence type="ECO:0000256" key="2">
    <source>
        <dbReference type="ARBA" id="ARBA00008072"/>
    </source>
</evidence>
<dbReference type="Gene3D" id="3.40.50.720">
    <property type="entry name" value="NAD(P)-binding Rossmann-like Domain"/>
    <property type="match status" value="1"/>
</dbReference>
<feature type="domain" description="Alcohol dehydrogenase-like N-terminal" evidence="8">
    <location>
        <begin position="23"/>
        <end position="124"/>
    </location>
</feature>
<evidence type="ECO:0000259" key="8">
    <source>
        <dbReference type="Pfam" id="PF08240"/>
    </source>
</evidence>
<dbReference type="AlphaFoldDB" id="A0A381P5L3"/>
<keyword evidence="5" id="KW-0560">Oxidoreductase</keyword>
<protein>
    <recommendedName>
        <fullName evidence="10">Enoyl reductase (ER) domain-containing protein</fullName>
    </recommendedName>
</protein>
<name>A0A381P5L3_9ZZZZ</name>
<reference evidence="9" key="1">
    <citation type="submission" date="2018-05" db="EMBL/GenBank/DDBJ databases">
        <authorList>
            <person name="Lanie J.A."/>
            <person name="Ng W.-L."/>
            <person name="Kazmierczak K.M."/>
            <person name="Andrzejewski T.M."/>
            <person name="Davidsen T.M."/>
            <person name="Wayne K.J."/>
            <person name="Tettelin H."/>
            <person name="Glass J.I."/>
            <person name="Rusch D."/>
            <person name="Podicherti R."/>
            <person name="Tsui H.-C.T."/>
            <person name="Winkler M.E."/>
        </authorList>
    </citation>
    <scope>NUCLEOTIDE SEQUENCE</scope>
</reference>
<sequence>MRAAVYKGKQELVIEDLPLPEPGAGEILVKVSHSAICGTDVHAFLYDIAPPGTVMGHEFSGTVAAVGPGVTMWKEGDRIIGGGGTPPPGSEAPLRRQEQYNYRLEGFADTRKRGYAEFTLLNDWAPLSIPDNVSDLKAALTEPCSVAVRAVRLSNMKLGDVVAVLGAGPIGLLTMQAARAAGARKIIVSEPSATRRDTALQLGADAVVNPSSEDVISSIVNLAEGDGPHVVFECAAAPSTLDAALNMVRKKGSVMLVALAWENVPLLPVDWAGKEIQLNTTFGAEPYDWKVALDLISNGKVDLEPMLLDTDILTLDGIQEAFEALVKPSTQVQMVVRF</sequence>
<evidence type="ECO:0000256" key="3">
    <source>
        <dbReference type="ARBA" id="ARBA00022723"/>
    </source>
</evidence>
<dbReference type="InterPro" id="IPR011032">
    <property type="entry name" value="GroES-like_sf"/>
</dbReference>
<dbReference type="GO" id="GO:0008270">
    <property type="term" value="F:zinc ion binding"/>
    <property type="evidence" value="ECO:0007669"/>
    <property type="project" value="InterPro"/>
</dbReference>
<keyword evidence="3" id="KW-0479">Metal-binding</keyword>
<keyword evidence="6" id="KW-0520">NAD</keyword>
<dbReference type="InterPro" id="IPR050129">
    <property type="entry name" value="Zn_alcohol_dh"/>
</dbReference>
<dbReference type="SUPFAM" id="SSF51735">
    <property type="entry name" value="NAD(P)-binding Rossmann-fold domains"/>
    <property type="match status" value="1"/>
</dbReference>
<dbReference type="EMBL" id="UINC01000775">
    <property type="protein sequence ID" value="SUZ60933.1"/>
    <property type="molecule type" value="Genomic_DNA"/>
</dbReference>
<comment type="similarity">
    <text evidence="2">Belongs to the zinc-containing alcohol dehydrogenase family.</text>
</comment>
<proteinExistence type="inferred from homology"/>
<accession>A0A381P5L3</accession>
<feature type="domain" description="Alcohol dehydrogenase-like C-terminal" evidence="7">
    <location>
        <begin position="169"/>
        <end position="297"/>
    </location>
</feature>
<organism evidence="9">
    <name type="scientific">marine metagenome</name>
    <dbReference type="NCBI Taxonomy" id="408172"/>
    <lineage>
        <taxon>unclassified sequences</taxon>
        <taxon>metagenomes</taxon>
        <taxon>ecological metagenomes</taxon>
    </lineage>
</organism>
<dbReference type="PANTHER" id="PTHR43401:SF2">
    <property type="entry name" value="L-THREONINE 3-DEHYDROGENASE"/>
    <property type="match status" value="1"/>
</dbReference>
<dbReference type="Pfam" id="PF00107">
    <property type="entry name" value="ADH_zinc_N"/>
    <property type="match status" value="1"/>
</dbReference>
<comment type="cofactor">
    <cofactor evidence="1">
        <name>Zn(2+)</name>
        <dbReference type="ChEBI" id="CHEBI:29105"/>
    </cofactor>
</comment>
<evidence type="ECO:0000256" key="6">
    <source>
        <dbReference type="ARBA" id="ARBA00023027"/>
    </source>
</evidence>
<dbReference type="InterPro" id="IPR013154">
    <property type="entry name" value="ADH-like_N"/>
</dbReference>
<dbReference type="GO" id="GO:0016491">
    <property type="term" value="F:oxidoreductase activity"/>
    <property type="evidence" value="ECO:0007669"/>
    <property type="project" value="UniProtKB-KW"/>
</dbReference>
<evidence type="ECO:0000313" key="9">
    <source>
        <dbReference type="EMBL" id="SUZ60933.1"/>
    </source>
</evidence>
<evidence type="ECO:0000256" key="4">
    <source>
        <dbReference type="ARBA" id="ARBA00022833"/>
    </source>
</evidence>
<gene>
    <name evidence="9" type="ORF">METZ01_LOCUS13787</name>
</gene>
<evidence type="ECO:0000259" key="7">
    <source>
        <dbReference type="Pfam" id="PF00107"/>
    </source>
</evidence>
<dbReference type="InterPro" id="IPR013149">
    <property type="entry name" value="ADH-like_C"/>
</dbReference>
<evidence type="ECO:0000256" key="1">
    <source>
        <dbReference type="ARBA" id="ARBA00001947"/>
    </source>
</evidence>
<dbReference type="FunFam" id="3.40.50.720:FF:000068">
    <property type="entry name" value="Sorbitol dehydrogenase"/>
    <property type="match status" value="1"/>
</dbReference>
<dbReference type="PROSITE" id="PS00059">
    <property type="entry name" value="ADH_ZINC"/>
    <property type="match status" value="1"/>
</dbReference>